<evidence type="ECO:0000256" key="4">
    <source>
        <dbReference type="ARBA" id="ARBA00022475"/>
    </source>
</evidence>
<keyword evidence="6 10" id="KW-0812">Transmembrane</keyword>
<evidence type="ECO:0000256" key="7">
    <source>
        <dbReference type="ARBA" id="ARBA00022779"/>
    </source>
</evidence>
<accession>A0A1I0XWK6</accession>
<comment type="subcellular location">
    <subcellularLocation>
        <location evidence="10">Cell inner membrane</location>
    </subcellularLocation>
    <subcellularLocation>
        <location evidence="2">Cell membrane</location>
        <topology evidence="2">Single-pass membrane protein</topology>
    </subcellularLocation>
</comment>
<feature type="transmembrane region" description="Helical" evidence="10">
    <location>
        <begin position="20"/>
        <end position="42"/>
    </location>
</feature>
<proteinExistence type="inferred from homology"/>
<evidence type="ECO:0000256" key="9">
    <source>
        <dbReference type="ARBA" id="ARBA00023136"/>
    </source>
</evidence>
<dbReference type="GO" id="GO:0009425">
    <property type="term" value="C:bacterial-type flagellum basal body"/>
    <property type="evidence" value="ECO:0007669"/>
    <property type="project" value="InterPro"/>
</dbReference>
<keyword evidence="11" id="KW-0966">Cell projection</keyword>
<evidence type="ECO:0000256" key="1">
    <source>
        <dbReference type="ARBA" id="ARBA00002254"/>
    </source>
</evidence>
<dbReference type="InterPro" id="IPR005503">
    <property type="entry name" value="FliL"/>
</dbReference>
<dbReference type="GO" id="GO:0071973">
    <property type="term" value="P:bacterial-type flagellum-dependent cell motility"/>
    <property type="evidence" value="ECO:0007669"/>
    <property type="project" value="InterPro"/>
</dbReference>
<evidence type="ECO:0000256" key="2">
    <source>
        <dbReference type="ARBA" id="ARBA00004162"/>
    </source>
</evidence>
<keyword evidence="12" id="KW-1185">Reference proteome</keyword>
<gene>
    <name evidence="11" type="ORF">SAMN05421688_2584</name>
</gene>
<dbReference type="GO" id="GO:0005886">
    <property type="term" value="C:plasma membrane"/>
    <property type="evidence" value="ECO:0007669"/>
    <property type="project" value="UniProtKB-SubCell"/>
</dbReference>
<dbReference type="EMBL" id="FOJU01000004">
    <property type="protein sequence ID" value="SFB05294.1"/>
    <property type="molecule type" value="Genomic_DNA"/>
</dbReference>
<protein>
    <recommendedName>
        <fullName evidence="10">Flagellar protein FliL</fullName>
    </recommendedName>
</protein>
<dbReference type="STRING" id="871651.SAMN05421688_2584"/>
<keyword evidence="10" id="KW-0997">Cell inner membrane</keyword>
<evidence type="ECO:0000256" key="3">
    <source>
        <dbReference type="ARBA" id="ARBA00008281"/>
    </source>
</evidence>
<dbReference type="RefSeq" id="WP_092065538.1">
    <property type="nucleotide sequence ID" value="NZ_FOJU01000004.1"/>
</dbReference>
<keyword evidence="5 10" id="KW-0145">Chemotaxis</keyword>
<evidence type="ECO:0000256" key="10">
    <source>
        <dbReference type="RuleBase" id="RU364125"/>
    </source>
</evidence>
<keyword evidence="11" id="KW-0282">Flagellum</keyword>
<evidence type="ECO:0000313" key="11">
    <source>
        <dbReference type="EMBL" id="SFB05294.1"/>
    </source>
</evidence>
<keyword evidence="4" id="KW-1003">Cell membrane</keyword>
<comment type="function">
    <text evidence="1 10">Controls the rotational direction of flagella during chemotaxis.</text>
</comment>
<keyword evidence="8 10" id="KW-1133">Transmembrane helix</keyword>
<sequence length="167" mass="18115">MADEEPNTQEVPKKSSKLPLIIGLVLGLAGGGGGFFAAYAGLIPGLSEEEHATPQEVHETETELESVTGLAFVPVDPMVVSIGGLGSDTHLRFRAQLEVPASYESDVTTLMPRIVDVLNNYLRALELADLESNAALVRLRSQMLRRVKVVAGEDRVRDLLVMEFVMN</sequence>
<reference evidence="11 12" key="1">
    <citation type="submission" date="2016-10" db="EMBL/GenBank/DDBJ databases">
        <authorList>
            <person name="de Groot N.N."/>
        </authorList>
    </citation>
    <scope>NUCLEOTIDE SEQUENCE [LARGE SCALE GENOMIC DNA]</scope>
    <source>
        <strain evidence="11 12">DSM 29316</strain>
    </source>
</reference>
<dbReference type="GO" id="GO:0006935">
    <property type="term" value="P:chemotaxis"/>
    <property type="evidence" value="ECO:0007669"/>
    <property type="project" value="UniProtKB-KW"/>
</dbReference>
<evidence type="ECO:0000313" key="12">
    <source>
        <dbReference type="Proteomes" id="UP000198796"/>
    </source>
</evidence>
<organism evidence="11 12">
    <name type="scientific">Poseidonocella pacifica</name>
    <dbReference type="NCBI Taxonomy" id="871651"/>
    <lineage>
        <taxon>Bacteria</taxon>
        <taxon>Pseudomonadati</taxon>
        <taxon>Pseudomonadota</taxon>
        <taxon>Alphaproteobacteria</taxon>
        <taxon>Rhodobacterales</taxon>
        <taxon>Roseobacteraceae</taxon>
        <taxon>Poseidonocella</taxon>
    </lineage>
</organism>
<evidence type="ECO:0000256" key="5">
    <source>
        <dbReference type="ARBA" id="ARBA00022500"/>
    </source>
</evidence>
<name>A0A1I0XWK6_9RHOB</name>
<evidence type="ECO:0000256" key="8">
    <source>
        <dbReference type="ARBA" id="ARBA00022989"/>
    </source>
</evidence>
<dbReference type="AlphaFoldDB" id="A0A1I0XWK6"/>
<keyword evidence="9 10" id="KW-0472">Membrane</keyword>
<dbReference type="OrthoDB" id="7619358at2"/>
<dbReference type="Proteomes" id="UP000198796">
    <property type="component" value="Unassembled WGS sequence"/>
</dbReference>
<comment type="similarity">
    <text evidence="3 10">Belongs to the FliL family.</text>
</comment>
<keyword evidence="7 10" id="KW-0283">Flagellar rotation</keyword>
<dbReference type="Pfam" id="PF03748">
    <property type="entry name" value="FliL"/>
    <property type="match status" value="1"/>
</dbReference>
<evidence type="ECO:0000256" key="6">
    <source>
        <dbReference type="ARBA" id="ARBA00022692"/>
    </source>
</evidence>
<keyword evidence="11" id="KW-0969">Cilium</keyword>